<organism evidence="2 3">
    <name type="scientific">Dendrothele bispora (strain CBS 962.96)</name>
    <dbReference type="NCBI Taxonomy" id="1314807"/>
    <lineage>
        <taxon>Eukaryota</taxon>
        <taxon>Fungi</taxon>
        <taxon>Dikarya</taxon>
        <taxon>Basidiomycota</taxon>
        <taxon>Agaricomycotina</taxon>
        <taxon>Agaricomycetes</taxon>
        <taxon>Agaricomycetidae</taxon>
        <taxon>Agaricales</taxon>
        <taxon>Agaricales incertae sedis</taxon>
        <taxon>Dendrothele</taxon>
    </lineage>
</organism>
<dbReference type="Proteomes" id="UP000297245">
    <property type="component" value="Unassembled WGS sequence"/>
</dbReference>
<keyword evidence="3" id="KW-1185">Reference proteome</keyword>
<feature type="non-terminal residue" evidence="2">
    <location>
        <position position="1"/>
    </location>
</feature>
<name>A0A4S8KMS3_DENBC</name>
<feature type="transmembrane region" description="Helical" evidence="1">
    <location>
        <begin position="218"/>
        <end position="236"/>
    </location>
</feature>
<evidence type="ECO:0000313" key="3">
    <source>
        <dbReference type="Proteomes" id="UP000297245"/>
    </source>
</evidence>
<feature type="non-terminal residue" evidence="2">
    <location>
        <position position="267"/>
    </location>
</feature>
<evidence type="ECO:0000256" key="1">
    <source>
        <dbReference type="SAM" id="Phobius"/>
    </source>
</evidence>
<feature type="transmembrane region" description="Helical" evidence="1">
    <location>
        <begin position="154"/>
        <end position="176"/>
    </location>
</feature>
<feature type="transmembrane region" description="Helical" evidence="1">
    <location>
        <begin position="242"/>
        <end position="263"/>
    </location>
</feature>
<feature type="transmembrane region" description="Helical" evidence="1">
    <location>
        <begin position="78"/>
        <end position="100"/>
    </location>
</feature>
<keyword evidence="1" id="KW-0812">Transmembrane</keyword>
<feature type="transmembrane region" description="Helical" evidence="1">
    <location>
        <begin position="12"/>
        <end position="33"/>
    </location>
</feature>
<feature type="transmembrane region" description="Helical" evidence="1">
    <location>
        <begin position="45"/>
        <end position="66"/>
    </location>
</feature>
<dbReference type="OrthoDB" id="3038990at2759"/>
<gene>
    <name evidence="2" type="ORF">K435DRAFT_583354</name>
</gene>
<protein>
    <submittedName>
        <fullName evidence="2">Uncharacterized protein</fullName>
    </submittedName>
</protein>
<proteinExistence type="predicted"/>
<reference evidence="2 3" key="1">
    <citation type="journal article" date="2019" name="Nat. Ecol. Evol.">
        <title>Megaphylogeny resolves global patterns of mushroom evolution.</title>
        <authorList>
            <person name="Varga T."/>
            <person name="Krizsan K."/>
            <person name="Foldi C."/>
            <person name="Dima B."/>
            <person name="Sanchez-Garcia M."/>
            <person name="Sanchez-Ramirez S."/>
            <person name="Szollosi G.J."/>
            <person name="Szarkandi J.G."/>
            <person name="Papp V."/>
            <person name="Albert L."/>
            <person name="Andreopoulos W."/>
            <person name="Angelini C."/>
            <person name="Antonin V."/>
            <person name="Barry K.W."/>
            <person name="Bougher N.L."/>
            <person name="Buchanan P."/>
            <person name="Buyck B."/>
            <person name="Bense V."/>
            <person name="Catcheside P."/>
            <person name="Chovatia M."/>
            <person name="Cooper J."/>
            <person name="Damon W."/>
            <person name="Desjardin D."/>
            <person name="Finy P."/>
            <person name="Geml J."/>
            <person name="Haridas S."/>
            <person name="Hughes K."/>
            <person name="Justo A."/>
            <person name="Karasinski D."/>
            <person name="Kautmanova I."/>
            <person name="Kiss B."/>
            <person name="Kocsube S."/>
            <person name="Kotiranta H."/>
            <person name="LaButti K.M."/>
            <person name="Lechner B.E."/>
            <person name="Liimatainen K."/>
            <person name="Lipzen A."/>
            <person name="Lukacs Z."/>
            <person name="Mihaltcheva S."/>
            <person name="Morgado L.N."/>
            <person name="Niskanen T."/>
            <person name="Noordeloos M.E."/>
            <person name="Ohm R.A."/>
            <person name="Ortiz-Santana B."/>
            <person name="Ovrebo C."/>
            <person name="Racz N."/>
            <person name="Riley R."/>
            <person name="Savchenko A."/>
            <person name="Shiryaev A."/>
            <person name="Soop K."/>
            <person name="Spirin V."/>
            <person name="Szebenyi C."/>
            <person name="Tomsovsky M."/>
            <person name="Tulloss R.E."/>
            <person name="Uehling J."/>
            <person name="Grigoriev I.V."/>
            <person name="Vagvolgyi C."/>
            <person name="Papp T."/>
            <person name="Martin F.M."/>
            <person name="Miettinen O."/>
            <person name="Hibbett D.S."/>
            <person name="Nagy L.G."/>
        </authorList>
    </citation>
    <scope>NUCLEOTIDE SEQUENCE [LARGE SCALE GENOMIC DNA]</scope>
    <source>
        <strain evidence="2 3">CBS 962.96</strain>
    </source>
</reference>
<evidence type="ECO:0000313" key="2">
    <source>
        <dbReference type="EMBL" id="THU76924.1"/>
    </source>
</evidence>
<dbReference type="AlphaFoldDB" id="A0A4S8KMS3"/>
<sequence length="267" mass="30209">LSPELTREIQVTIYVLFISTGILTWDILSHLLDDYHMLAKEPLRTLIIIYFISRISCIGMLLTGFFTGPAEMDINCHITGIFLRIFFFLIVASTLGLFCLRARAICREHPFLRALLLVLWLASVGSCSVGFFVGDATESPDKGVSSCIAILDDHFEAAVVVAIAAMVHDTAVFVIISWKMYKFICTPNHDTRKVVVFFIPTHNDISPLLRCILQDGQLFYLISLFWEVLVTILALTPSLGPYYRFFMLPVHLIIVNSMACHVFRNVR</sequence>
<dbReference type="EMBL" id="ML180648">
    <property type="protein sequence ID" value="THU76924.1"/>
    <property type="molecule type" value="Genomic_DNA"/>
</dbReference>
<keyword evidence="1" id="KW-1133">Transmembrane helix</keyword>
<accession>A0A4S8KMS3</accession>
<feature type="transmembrane region" description="Helical" evidence="1">
    <location>
        <begin position="112"/>
        <end position="134"/>
    </location>
</feature>
<keyword evidence="1" id="KW-0472">Membrane</keyword>